<comment type="caution">
    <text evidence="3">The sequence shown here is derived from an EMBL/GenBank/DDBJ whole genome shotgun (WGS) entry which is preliminary data.</text>
</comment>
<feature type="compositionally biased region" description="Low complexity" evidence="2">
    <location>
        <begin position="208"/>
        <end position="222"/>
    </location>
</feature>
<dbReference type="InterPro" id="IPR006931">
    <property type="entry name" value="Calcipressin"/>
</dbReference>
<evidence type="ECO:0000256" key="2">
    <source>
        <dbReference type="SAM" id="MobiDB-lite"/>
    </source>
</evidence>
<evidence type="ECO:0000313" key="3">
    <source>
        <dbReference type="EMBL" id="GJJ68727.1"/>
    </source>
</evidence>
<name>A0A9P3H2A9_9FUNG</name>
<dbReference type="EMBL" id="BQFW01000002">
    <property type="protein sequence ID" value="GJJ68727.1"/>
    <property type="molecule type" value="Genomic_DNA"/>
</dbReference>
<evidence type="ECO:0000313" key="4">
    <source>
        <dbReference type="Proteomes" id="UP000827284"/>
    </source>
</evidence>
<dbReference type="InterPro" id="IPR012677">
    <property type="entry name" value="Nucleotide-bd_a/b_plait_sf"/>
</dbReference>
<reference evidence="3" key="2">
    <citation type="journal article" date="2022" name="Microbiol. Resour. Announc.">
        <title>Whole-Genome Sequence of Entomortierella parvispora E1425, a Mucoromycotan Fungus Associated with Burkholderiaceae-Related Endosymbiotic Bacteria.</title>
        <authorList>
            <person name="Herlambang A."/>
            <person name="Guo Y."/>
            <person name="Takashima Y."/>
            <person name="Narisawa K."/>
            <person name="Ohta H."/>
            <person name="Nishizawa T."/>
        </authorList>
    </citation>
    <scope>NUCLEOTIDE SEQUENCE</scope>
    <source>
        <strain evidence="3">E1425</strain>
    </source>
</reference>
<keyword evidence="4" id="KW-1185">Reference proteome</keyword>
<dbReference type="Proteomes" id="UP000827284">
    <property type="component" value="Unassembled WGS sequence"/>
</dbReference>
<accession>A0A9P3H2A9</accession>
<evidence type="ECO:0000256" key="1">
    <source>
        <dbReference type="ARBA" id="ARBA00008209"/>
    </source>
</evidence>
<dbReference type="OrthoDB" id="17212at2759"/>
<protein>
    <recommendedName>
        <fullName evidence="5">Calcipressin</fullName>
    </recommendedName>
</protein>
<sequence length="257" mass="27753">MSIDTSAPLASAAIPSNTLTLTNFEPSHFDNADFMNELRAKAASYGPICFFSPIRTFRRIFVVYESTFDAQRAKASLHNTLFVDSVTKTRTPLRVYFGSHTELSMDSDRYYLHLPETKATAENDPAKTGLHSPPGSPPLGHTEMDEDEEMVILELPSVPSPAIQIATPTSPVAAATAPLLVGKFSSKLRIDTTTSTQSSVMPTMCSNASQRRSPVSPSSASAGGLYPSTPTLLAFSPAQDSKGEQPFITIQDWAQCC</sequence>
<dbReference type="GO" id="GO:0005737">
    <property type="term" value="C:cytoplasm"/>
    <property type="evidence" value="ECO:0007669"/>
    <property type="project" value="TreeGrafter"/>
</dbReference>
<dbReference type="InterPro" id="IPR035979">
    <property type="entry name" value="RBD_domain_sf"/>
</dbReference>
<dbReference type="GO" id="GO:0019722">
    <property type="term" value="P:calcium-mediated signaling"/>
    <property type="evidence" value="ECO:0007669"/>
    <property type="project" value="InterPro"/>
</dbReference>
<organism evidence="3 4">
    <name type="scientific">Entomortierella parvispora</name>
    <dbReference type="NCBI Taxonomy" id="205924"/>
    <lineage>
        <taxon>Eukaryota</taxon>
        <taxon>Fungi</taxon>
        <taxon>Fungi incertae sedis</taxon>
        <taxon>Mucoromycota</taxon>
        <taxon>Mortierellomycotina</taxon>
        <taxon>Mortierellomycetes</taxon>
        <taxon>Mortierellales</taxon>
        <taxon>Mortierellaceae</taxon>
        <taxon>Entomortierella</taxon>
    </lineage>
</organism>
<dbReference type="PANTHER" id="PTHR10300:SF14">
    <property type="entry name" value="PROTEIN SARAH"/>
    <property type="match status" value="1"/>
</dbReference>
<dbReference type="SUPFAM" id="SSF54928">
    <property type="entry name" value="RNA-binding domain, RBD"/>
    <property type="match status" value="1"/>
</dbReference>
<proteinExistence type="inferred from homology"/>
<feature type="region of interest" description="Disordered" evidence="2">
    <location>
        <begin position="121"/>
        <end position="141"/>
    </location>
</feature>
<dbReference type="Gene3D" id="3.30.70.330">
    <property type="match status" value="1"/>
</dbReference>
<comment type="similarity">
    <text evidence="1">Belongs to the RCAN family.</text>
</comment>
<dbReference type="GO" id="GO:0005634">
    <property type="term" value="C:nucleus"/>
    <property type="evidence" value="ECO:0007669"/>
    <property type="project" value="TreeGrafter"/>
</dbReference>
<dbReference type="AlphaFoldDB" id="A0A9P3H2A9"/>
<feature type="compositionally biased region" description="Low complexity" evidence="2">
    <location>
        <begin position="128"/>
        <end position="141"/>
    </location>
</feature>
<feature type="region of interest" description="Disordered" evidence="2">
    <location>
        <begin position="195"/>
        <end position="223"/>
    </location>
</feature>
<reference evidence="3" key="1">
    <citation type="submission" date="2021-11" db="EMBL/GenBank/DDBJ databases">
        <authorList>
            <person name="Herlambang A."/>
            <person name="Guo Y."/>
            <person name="Takashima Y."/>
            <person name="Nishizawa T."/>
        </authorList>
    </citation>
    <scope>NUCLEOTIDE SEQUENCE</scope>
    <source>
        <strain evidence="3">E1425</strain>
    </source>
</reference>
<feature type="compositionally biased region" description="Polar residues" evidence="2">
    <location>
        <begin position="195"/>
        <end position="207"/>
    </location>
</feature>
<dbReference type="PANTHER" id="PTHR10300">
    <property type="entry name" value="CALCIPRESSIN"/>
    <property type="match status" value="1"/>
</dbReference>
<gene>
    <name evidence="3" type="ORF">EMPS_01073</name>
</gene>
<evidence type="ECO:0008006" key="5">
    <source>
        <dbReference type="Google" id="ProtNLM"/>
    </source>
</evidence>
<dbReference type="GO" id="GO:0008597">
    <property type="term" value="F:calcium-dependent protein serine/threonine phosphatase regulator activity"/>
    <property type="evidence" value="ECO:0007669"/>
    <property type="project" value="TreeGrafter"/>
</dbReference>
<dbReference type="Pfam" id="PF04847">
    <property type="entry name" value="Calcipressin"/>
    <property type="match status" value="1"/>
</dbReference>
<dbReference type="GO" id="GO:0003676">
    <property type="term" value="F:nucleic acid binding"/>
    <property type="evidence" value="ECO:0007669"/>
    <property type="project" value="InterPro"/>
</dbReference>